<keyword evidence="4" id="KW-0411">Iron-sulfur</keyword>
<dbReference type="EMBL" id="LBSJ01000003">
    <property type="protein sequence ID" value="KKQ16240.1"/>
    <property type="molecule type" value="Genomic_DNA"/>
</dbReference>
<dbReference type="SUPFAM" id="SSF102114">
    <property type="entry name" value="Radical SAM enzymes"/>
    <property type="match status" value="1"/>
</dbReference>
<evidence type="ECO:0000256" key="2">
    <source>
        <dbReference type="ARBA" id="ARBA00022723"/>
    </source>
</evidence>
<keyword evidence="1" id="KW-0949">S-adenosyl-L-methionine</keyword>
<dbReference type="InterPro" id="IPR034474">
    <property type="entry name" value="Methyltransferase_Class_D"/>
</dbReference>
<name>A0A0G0FQY0_9BACT</name>
<dbReference type="InterPro" id="IPR056488">
    <property type="entry name" value="Zn_ribbon_HMPTM"/>
</dbReference>
<reference evidence="7 8" key="1">
    <citation type="journal article" date="2015" name="Nature">
        <title>rRNA introns, odd ribosomes, and small enigmatic genomes across a large radiation of phyla.</title>
        <authorList>
            <person name="Brown C.T."/>
            <person name="Hug L.A."/>
            <person name="Thomas B.C."/>
            <person name="Sharon I."/>
            <person name="Castelle C.J."/>
            <person name="Singh A."/>
            <person name="Wilkins M.J."/>
            <person name="Williams K.H."/>
            <person name="Banfield J.F."/>
        </authorList>
    </citation>
    <scope>NUCLEOTIDE SEQUENCE [LARGE SCALE GENOMIC DNA]</scope>
</reference>
<dbReference type="Proteomes" id="UP000034448">
    <property type="component" value="Unassembled WGS sequence"/>
</dbReference>
<dbReference type="InterPro" id="IPR013785">
    <property type="entry name" value="Aldolase_TIM"/>
</dbReference>
<dbReference type="Gene3D" id="3.20.20.70">
    <property type="entry name" value="Aldolase class I"/>
    <property type="match status" value="1"/>
</dbReference>
<evidence type="ECO:0000313" key="7">
    <source>
        <dbReference type="EMBL" id="KKQ16240.1"/>
    </source>
</evidence>
<evidence type="ECO:0000313" key="8">
    <source>
        <dbReference type="Proteomes" id="UP000034448"/>
    </source>
</evidence>
<keyword evidence="3" id="KW-0408">Iron</keyword>
<evidence type="ECO:0000256" key="1">
    <source>
        <dbReference type="ARBA" id="ARBA00022691"/>
    </source>
</evidence>
<gene>
    <name evidence="7" type="ORF">US28_C0003G0004</name>
</gene>
<feature type="domain" description="HMPTM N-terminal zinc ribbon" evidence="6">
    <location>
        <begin position="7"/>
        <end position="43"/>
    </location>
</feature>
<dbReference type="GO" id="GO:0046872">
    <property type="term" value="F:metal ion binding"/>
    <property type="evidence" value="ECO:0007669"/>
    <property type="project" value="UniProtKB-KW"/>
</dbReference>
<dbReference type="AlphaFoldDB" id="A0A0G0FQY0"/>
<dbReference type="InterPro" id="IPR007197">
    <property type="entry name" value="rSAM"/>
</dbReference>
<keyword evidence="2" id="KW-0479">Metal-binding</keyword>
<sequence>MDSGIGVCDICFQGVPAYLETVGNNVELRKTCGIHGVQAGVYSTDLKYFELCQAVARAAPGSPVSGSQAPLKARQNKANVNGSSYLAAAILELLHECDMACPTCSAESFPGAGRIKELGVVNRMLKASQSQSLLPPVIMLSGGEPTLHPRFSEILSMVVKSQAPRIFLVTNGVRLANEKGFAEELSVIGSRLEIYLQFDSLRPV</sequence>
<proteinExistence type="predicted"/>
<dbReference type="GO" id="GO:0051536">
    <property type="term" value="F:iron-sulfur cluster binding"/>
    <property type="evidence" value="ECO:0007669"/>
    <property type="project" value="UniProtKB-KW"/>
</dbReference>
<protein>
    <submittedName>
        <fullName evidence="7">Radical SAM domain protein</fullName>
    </submittedName>
</protein>
<dbReference type="CDD" id="cd01335">
    <property type="entry name" value="Radical_SAM"/>
    <property type="match status" value="1"/>
</dbReference>
<dbReference type="Pfam" id="PF23545">
    <property type="entry name" value="Zn_ribbon_HMPTM"/>
    <property type="match status" value="1"/>
</dbReference>
<comment type="caution">
    <text evidence="7">The sequence shown here is derived from an EMBL/GenBank/DDBJ whole genome shotgun (WGS) entry which is preliminary data.</text>
</comment>
<dbReference type="GO" id="GO:0003824">
    <property type="term" value="F:catalytic activity"/>
    <property type="evidence" value="ECO:0007669"/>
    <property type="project" value="InterPro"/>
</dbReference>
<evidence type="ECO:0000259" key="5">
    <source>
        <dbReference type="Pfam" id="PF04055"/>
    </source>
</evidence>
<dbReference type="SFLD" id="SFLDS00029">
    <property type="entry name" value="Radical_SAM"/>
    <property type="match status" value="1"/>
</dbReference>
<evidence type="ECO:0000259" key="6">
    <source>
        <dbReference type="Pfam" id="PF23545"/>
    </source>
</evidence>
<feature type="domain" description="Radical SAM core" evidence="5">
    <location>
        <begin position="95"/>
        <end position="197"/>
    </location>
</feature>
<organism evidence="7 8">
    <name type="scientific">Candidatus Daviesbacteria bacterium GW2011_GWA1_36_8</name>
    <dbReference type="NCBI Taxonomy" id="1618417"/>
    <lineage>
        <taxon>Bacteria</taxon>
        <taxon>Candidatus Daviesiibacteriota</taxon>
    </lineage>
</organism>
<accession>A0A0G0FQY0</accession>
<evidence type="ECO:0000256" key="3">
    <source>
        <dbReference type="ARBA" id="ARBA00023004"/>
    </source>
</evidence>
<dbReference type="InterPro" id="IPR058240">
    <property type="entry name" value="rSAM_sf"/>
</dbReference>
<dbReference type="PANTHER" id="PTHR43306:SF1">
    <property type="entry name" value="7,8-DIHYDRO-6-HYDROXYMETHYLPTERIN DIMETHYLTRANSFERASE"/>
    <property type="match status" value="1"/>
</dbReference>
<evidence type="ECO:0000256" key="4">
    <source>
        <dbReference type="ARBA" id="ARBA00023014"/>
    </source>
</evidence>
<dbReference type="PANTHER" id="PTHR43306">
    <property type="entry name" value="7,8-DIHYDRO-6-HYDROXYMETHYLPTERIN DIMETHYLTRANSFERASE"/>
    <property type="match status" value="1"/>
</dbReference>
<dbReference type="Pfam" id="PF04055">
    <property type="entry name" value="Radical_SAM"/>
    <property type="match status" value="1"/>
</dbReference>